<name>A0A934KE11_9BACT</name>
<dbReference type="Pfam" id="PF08495">
    <property type="entry name" value="FIST"/>
    <property type="match status" value="1"/>
</dbReference>
<comment type="caution">
    <text evidence="3">The sequence shown here is derived from an EMBL/GenBank/DDBJ whole genome shotgun (WGS) entry which is preliminary data.</text>
</comment>
<gene>
    <name evidence="3" type="ORF">JF887_04610</name>
</gene>
<dbReference type="InterPro" id="IPR019494">
    <property type="entry name" value="FIST_C"/>
</dbReference>
<evidence type="ECO:0000313" key="3">
    <source>
        <dbReference type="EMBL" id="MBJ7608699.1"/>
    </source>
</evidence>
<protein>
    <submittedName>
        <fullName evidence="3">FIST C-terminal domain-containing protein</fullName>
    </submittedName>
</protein>
<feature type="domain" description="FIST C-domain" evidence="2">
    <location>
        <begin position="242"/>
        <end position="385"/>
    </location>
</feature>
<dbReference type="Pfam" id="PF10442">
    <property type="entry name" value="FIST_C"/>
    <property type="match status" value="1"/>
</dbReference>
<organism evidence="3 4">
    <name type="scientific">Candidatus Amunia macphersoniae</name>
    <dbReference type="NCBI Taxonomy" id="3127014"/>
    <lineage>
        <taxon>Bacteria</taxon>
        <taxon>Bacillati</taxon>
        <taxon>Candidatus Dormiibacterota</taxon>
        <taxon>Candidatus Dormibacteria</taxon>
        <taxon>Candidatus Aeolococcales</taxon>
        <taxon>Candidatus Aeolococcaceae</taxon>
        <taxon>Candidatus Amunia</taxon>
    </lineage>
</organism>
<dbReference type="PANTHER" id="PTHR40252:SF2">
    <property type="entry name" value="BLR0328 PROTEIN"/>
    <property type="match status" value="1"/>
</dbReference>
<evidence type="ECO:0000313" key="4">
    <source>
        <dbReference type="Proteomes" id="UP000614410"/>
    </source>
</evidence>
<dbReference type="PANTHER" id="PTHR40252">
    <property type="entry name" value="BLR0328 PROTEIN"/>
    <property type="match status" value="1"/>
</dbReference>
<feature type="domain" description="FIST" evidence="1">
    <location>
        <begin position="48"/>
        <end position="241"/>
    </location>
</feature>
<dbReference type="SMART" id="SM00897">
    <property type="entry name" value="FIST"/>
    <property type="match status" value="1"/>
</dbReference>
<evidence type="ECO:0000259" key="2">
    <source>
        <dbReference type="SMART" id="SM01204"/>
    </source>
</evidence>
<evidence type="ECO:0000259" key="1">
    <source>
        <dbReference type="SMART" id="SM00897"/>
    </source>
</evidence>
<dbReference type="InterPro" id="IPR013702">
    <property type="entry name" value="FIST_domain_N"/>
</dbReference>
<reference evidence="3 4" key="1">
    <citation type="submission" date="2020-10" db="EMBL/GenBank/DDBJ databases">
        <title>Ca. Dormibacterota MAGs.</title>
        <authorList>
            <person name="Montgomery K."/>
        </authorList>
    </citation>
    <scope>NUCLEOTIDE SEQUENCE [LARGE SCALE GENOMIC DNA]</scope>
    <source>
        <strain evidence="3">Mitchell_Peninsula_5</strain>
    </source>
</reference>
<proteinExistence type="predicted"/>
<dbReference type="AlphaFoldDB" id="A0A934KE11"/>
<sequence>MATRAAPSDPRHAVAATTTRWFGVGRSAETDSARAGKQAASGALRGEDPRLVMVFASATHDLGALLSSIREQTGDTPLVGCSTAGEIASDGPGDSGVVVIALGGPGFVVRTAVARGVSARLRDAGAEVAACAGTAPEHAHQALLLFSDGLSGDQTEIVRGAYAVVGAATPLVGGCAGDDLQMQRTRQLYGGEVLDDAVVGAWLASDSPLGIGVQHGWSRVGEPMLVTGSEGSKVLTLDDQPALDVYLERLSPPAEAHRSAQDFTQFALTHPLGLSRRSGEEVRFIAGADLADRSLNCIASVPQGALVWMMEGDSASVLAATDAACEEAIAALGGGTPIGMLAFDCIARRGVLGDGGIKREVDRIAAHADGSPVAGFYTYGEIARTRGVNGFHNQTLVVLALA</sequence>
<dbReference type="Proteomes" id="UP000614410">
    <property type="component" value="Unassembled WGS sequence"/>
</dbReference>
<accession>A0A934KE11</accession>
<dbReference type="SMART" id="SM01204">
    <property type="entry name" value="FIST_C"/>
    <property type="match status" value="1"/>
</dbReference>
<dbReference type="EMBL" id="JAEKNN010000023">
    <property type="protein sequence ID" value="MBJ7608699.1"/>
    <property type="molecule type" value="Genomic_DNA"/>
</dbReference>